<keyword evidence="3" id="KW-1185">Reference proteome</keyword>
<evidence type="ECO:0000313" key="2">
    <source>
        <dbReference type="EMBL" id="KAK7547614.1"/>
    </source>
</evidence>
<feature type="transmembrane region" description="Helical" evidence="1">
    <location>
        <begin position="20"/>
        <end position="40"/>
    </location>
</feature>
<keyword evidence="1" id="KW-0472">Membrane</keyword>
<protein>
    <recommendedName>
        <fullName evidence="4">Apple domain-containing protein</fullName>
    </recommendedName>
</protein>
<gene>
    <name evidence="2" type="ORF">IWX46DRAFT_655882</name>
</gene>
<dbReference type="Proteomes" id="UP001365128">
    <property type="component" value="Unassembled WGS sequence"/>
</dbReference>
<accession>A0ABR1MHZ6</accession>
<name>A0ABR1MHZ6_9PEZI</name>
<keyword evidence="1" id="KW-1133">Transmembrane helix</keyword>
<dbReference type="EMBL" id="JBBPDW010000012">
    <property type="protein sequence ID" value="KAK7547614.1"/>
    <property type="molecule type" value="Genomic_DNA"/>
</dbReference>
<proteinExistence type="predicted"/>
<sequence>MIFGTNDFLQSVCLLESLSILTMRSSIVVSLLASVVALVAGQKAATVDKTSGAEVKGDCGIFGFTAPTAGEPVTQNTPLETKDRVLPFRFDILDCIASCKKQIGPENCKTILWSLKFAQCAMTSRTLDSAIIRDVRGDTLFYSPECFDQIKDPKNPLALVVQGQN</sequence>
<organism evidence="2 3">
    <name type="scientific">Phyllosticta citricarpa</name>
    <dbReference type="NCBI Taxonomy" id="55181"/>
    <lineage>
        <taxon>Eukaryota</taxon>
        <taxon>Fungi</taxon>
        <taxon>Dikarya</taxon>
        <taxon>Ascomycota</taxon>
        <taxon>Pezizomycotina</taxon>
        <taxon>Dothideomycetes</taxon>
        <taxon>Dothideomycetes incertae sedis</taxon>
        <taxon>Botryosphaeriales</taxon>
        <taxon>Phyllostictaceae</taxon>
        <taxon>Phyllosticta</taxon>
    </lineage>
</organism>
<keyword evidence="1" id="KW-0812">Transmembrane</keyword>
<reference evidence="2 3" key="1">
    <citation type="submission" date="2024-04" db="EMBL/GenBank/DDBJ databases">
        <title>Phyllosticta paracitricarpa is synonymous to the EU quarantine fungus P. citricarpa based on phylogenomic analyses.</title>
        <authorList>
            <consortium name="Lawrence Berkeley National Laboratory"/>
            <person name="Van Ingen-Buijs V.A."/>
            <person name="Van Westerhoven A.C."/>
            <person name="Haridas S."/>
            <person name="Skiadas P."/>
            <person name="Martin F."/>
            <person name="Groenewald J.Z."/>
            <person name="Crous P.W."/>
            <person name="Seidl M.F."/>
        </authorList>
    </citation>
    <scope>NUCLEOTIDE SEQUENCE [LARGE SCALE GENOMIC DNA]</scope>
    <source>
        <strain evidence="2 3">CBS 122670</strain>
    </source>
</reference>
<comment type="caution">
    <text evidence="2">The sequence shown here is derived from an EMBL/GenBank/DDBJ whole genome shotgun (WGS) entry which is preliminary data.</text>
</comment>
<evidence type="ECO:0008006" key="4">
    <source>
        <dbReference type="Google" id="ProtNLM"/>
    </source>
</evidence>
<evidence type="ECO:0000313" key="3">
    <source>
        <dbReference type="Proteomes" id="UP001365128"/>
    </source>
</evidence>
<evidence type="ECO:0000256" key="1">
    <source>
        <dbReference type="SAM" id="Phobius"/>
    </source>
</evidence>